<proteinExistence type="predicted"/>
<dbReference type="Pfam" id="PF14599">
    <property type="entry name" value="zinc_ribbon_6"/>
    <property type="match status" value="1"/>
</dbReference>
<dbReference type="SUPFAM" id="SSF57850">
    <property type="entry name" value="RING/U-box"/>
    <property type="match status" value="1"/>
</dbReference>
<dbReference type="EMBL" id="CAWYQH010000163">
    <property type="protein sequence ID" value="CAK8696970.1"/>
    <property type="molecule type" value="Genomic_DNA"/>
</dbReference>
<protein>
    <submittedName>
        <fullName evidence="8">Uncharacterized protein</fullName>
    </submittedName>
</protein>
<dbReference type="PANTHER" id="PTHR21319:SF53">
    <property type="entry name" value="RING FINGER AND CHY ZINC FINGER DOMAIN-CONTAINING PROTEIN 1"/>
    <property type="match status" value="1"/>
</dbReference>
<evidence type="ECO:0000256" key="3">
    <source>
        <dbReference type="ARBA" id="ARBA00022833"/>
    </source>
</evidence>
<dbReference type="SUPFAM" id="SSF161219">
    <property type="entry name" value="CHY zinc finger-like"/>
    <property type="match status" value="1"/>
</dbReference>
<evidence type="ECO:0000259" key="6">
    <source>
        <dbReference type="PROSITE" id="PS51266"/>
    </source>
</evidence>
<evidence type="ECO:0000313" key="8">
    <source>
        <dbReference type="EMBL" id="CAK8696970.1"/>
    </source>
</evidence>
<evidence type="ECO:0000256" key="2">
    <source>
        <dbReference type="ARBA" id="ARBA00022771"/>
    </source>
</evidence>
<gene>
    <name evidence="8" type="ORF">CVLEPA_LOCUS30264</name>
</gene>
<dbReference type="Pfam" id="PF13639">
    <property type="entry name" value="zf-RING_2"/>
    <property type="match status" value="1"/>
</dbReference>
<dbReference type="Pfam" id="PF05495">
    <property type="entry name" value="zf-CHY"/>
    <property type="match status" value="1"/>
</dbReference>
<keyword evidence="2 4" id="KW-0863">Zinc-finger</keyword>
<sequence>MSDSDSSNKSDSCDETSDDLNFDNKELISDGCIHYTRRCKFVSPCCQKIFTCRICHDEEVTSHQLNRHAVEGLVCSSCDCKQPVSNKCISCGISFGNYFCPVCCMFDDRDKGQFHCDKCGICRVGGRDNFFHCEKCGLCLPTIKLNAHRCIEKSSQSNCPICMEDIHTSRIPAHVPKCGHLIHSKCYRMLLKSGNFRCPSCGVSMEDMKQYWEKLDEEIQVTPMPSEYSDMKQWILCQDCQNVSHVKFHVLGMKCETCGSYNTCGADGPSNSEGTRV</sequence>
<comment type="caution">
    <text evidence="8">The sequence shown here is derived from an EMBL/GenBank/DDBJ whole genome shotgun (WGS) entry which is preliminary data.</text>
</comment>
<feature type="domain" description="CTCHY-type" evidence="7">
    <location>
        <begin position="95"/>
        <end position="158"/>
    </location>
</feature>
<keyword evidence="3" id="KW-0862">Zinc</keyword>
<evidence type="ECO:0000259" key="5">
    <source>
        <dbReference type="PROSITE" id="PS50089"/>
    </source>
</evidence>
<dbReference type="InterPro" id="IPR017921">
    <property type="entry name" value="Znf_CTCHY"/>
</dbReference>
<dbReference type="PROSITE" id="PS50089">
    <property type="entry name" value="ZF_RING_2"/>
    <property type="match status" value="1"/>
</dbReference>
<dbReference type="InterPro" id="IPR013083">
    <property type="entry name" value="Znf_RING/FYVE/PHD"/>
</dbReference>
<dbReference type="PANTHER" id="PTHR21319">
    <property type="entry name" value="RING FINGER AND CHY ZINC FINGER DOMAIN-CONTAINING PROTEIN 1"/>
    <property type="match status" value="1"/>
</dbReference>
<dbReference type="PROSITE" id="PS51270">
    <property type="entry name" value="ZF_CTCHY"/>
    <property type="match status" value="1"/>
</dbReference>
<dbReference type="InterPro" id="IPR037275">
    <property type="entry name" value="Znf_CTCHY_sf"/>
</dbReference>
<dbReference type="InterPro" id="IPR039512">
    <property type="entry name" value="RCHY1_zinc-ribbon"/>
</dbReference>
<accession>A0ABP0GZJ1</accession>
<dbReference type="Gene3D" id="2.20.28.10">
    <property type="match status" value="1"/>
</dbReference>
<dbReference type="Proteomes" id="UP001642483">
    <property type="component" value="Unassembled WGS sequence"/>
</dbReference>
<dbReference type="CDD" id="cd16464">
    <property type="entry name" value="RING-H2_Pirh2-like"/>
    <property type="match status" value="1"/>
</dbReference>
<keyword evidence="9" id="KW-1185">Reference proteome</keyword>
<evidence type="ECO:0000259" key="7">
    <source>
        <dbReference type="PROSITE" id="PS51270"/>
    </source>
</evidence>
<feature type="domain" description="RING-type" evidence="5">
    <location>
        <begin position="159"/>
        <end position="201"/>
    </location>
</feature>
<name>A0ABP0GZJ1_CLALP</name>
<dbReference type="InterPro" id="IPR037274">
    <property type="entry name" value="Znf_CHY_sf"/>
</dbReference>
<dbReference type="Gene3D" id="3.30.40.10">
    <property type="entry name" value="Zinc/RING finger domain, C3HC4 (zinc finger)"/>
    <property type="match status" value="1"/>
</dbReference>
<keyword evidence="1" id="KW-0479">Metal-binding</keyword>
<reference evidence="8 9" key="1">
    <citation type="submission" date="2024-02" db="EMBL/GenBank/DDBJ databases">
        <authorList>
            <person name="Daric V."/>
            <person name="Darras S."/>
        </authorList>
    </citation>
    <scope>NUCLEOTIDE SEQUENCE [LARGE SCALE GENOMIC DNA]</scope>
</reference>
<evidence type="ECO:0000313" key="9">
    <source>
        <dbReference type="Proteomes" id="UP001642483"/>
    </source>
</evidence>
<evidence type="ECO:0000256" key="4">
    <source>
        <dbReference type="PROSITE-ProRule" id="PRU00601"/>
    </source>
</evidence>
<dbReference type="SMART" id="SM00184">
    <property type="entry name" value="RING"/>
    <property type="match status" value="1"/>
</dbReference>
<dbReference type="SUPFAM" id="SSF161245">
    <property type="entry name" value="Zinc hairpin stack"/>
    <property type="match status" value="1"/>
</dbReference>
<organism evidence="8 9">
    <name type="scientific">Clavelina lepadiformis</name>
    <name type="common">Light-bulb sea squirt</name>
    <name type="synonym">Ascidia lepadiformis</name>
    <dbReference type="NCBI Taxonomy" id="159417"/>
    <lineage>
        <taxon>Eukaryota</taxon>
        <taxon>Metazoa</taxon>
        <taxon>Chordata</taxon>
        <taxon>Tunicata</taxon>
        <taxon>Ascidiacea</taxon>
        <taxon>Aplousobranchia</taxon>
        <taxon>Clavelinidae</taxon>
        <taxon>Clavelina</taxon>
    </lineage>
</organism>
<feature type="domain" description="CHY-type" evidence="6">
    <location>
        <begin position="25"/>
        <end position="93"/>
    </location>
</feature>
<dbReference type="InterPro" id="IPR001841">
    <property type="entry name" value="Znf_RING"/>
</dbReference>
<dbReference type="PROSITE" id="PS51266">
    <property type="entry name" value="ZF_CHY"/>
    <property type="match status" value="1"/>
</dbReference>
<evidence type="ECO:0000256" key="1">
    <source>
        <dbReference type="ARBA" id="ARBA00022723"/>
    </source>
</evidence>
<dbReference type="InterPro" id="IPR008913">
    <property type="entry name" value="Znf_CHY"/>
</dbReference>